<reference evidence="8" key="1">
    <citation type="submission" date="2023-05" db="EMBL/GenBank/DDBJ databases">
        <authorList>
            <person name="Huff M."/>
        </authorList>
    </citation>
    <scope>NUCLEOTIDE SEQUENCE</scope>
</reference>
<dbReference type="AlphaFoldDB" id="A0AAD1ZKX7"/>
<dbReference type="InterPro" id="IPR016897">
    <property type="entry name" value="SKP1"/>
</dbReference>
<dbReference type="PANTHER" id="PTHR11165">
    <property type="entry name" value="SKP1"/>
    <property type="match status" value="1"/>
</dbReference>
<dbReference type="GO" id="GO:0009867">
    <property type="term" value="P:jasmonic acid mediated signaling pathway"/>
    <property type="evidence" value="ECO:0007669"/>
    <property type="project" value="UniProtKB-ARBA"/>
</dbReference>
<comment type="pathway">
    <text evidence="1">Protein modification; protein ubiquitination.</text>
</comment>
<keyword evidence="9" id="KW-1185">Reference proteome</keyword>
<dbReference type="InterPro" id="IPR016073">
    <property type="entry name" value="Skp1_comp_POZ"/>
</dbReference>
<dbReference type="InterPro" id="IPR011333">
    <property type="entry name" value="SKP1/BTB/POZ_sf"/>
</dbReference>
<dbReference type="InterPro" id="IPR038538">
    <property type="entry name" value="MTERF_sf"/>
</dbReference>
<evidence type="ECO:0000256" key="5">
    <source>
        <dbReference type="ARBA" id="ARBA00022786"/>
    </source>
</evidence>
<keyword evidence="5" id="KW-0833">Ubl conjugation pathway</keyword>
<dbReference type="Gene3D" id="1.25.70.10">
    <property type="entry name" value="Transcription termination factor 3, mitochondrial"/>
    <property type="match status" value="1"/>
</dbReference>
<evidence type="ECO:0000256" key="6">
    <source>
        <dbReference type="ARBA" id="ARBA00022946"/>
    </source>
</evidence>
<keyword evidence="4" id="KW-0805">Transcription regulation</keyword>
<organism evidence="8 9">
    <name type="scientific">Fraxinus pennsylvanica</name>
    <dbReference type="NCBI Taxonomy" id="56036"/>
    <lineage>
        <taxon>Eukaryota</taxon>
        <taxon>Viridiplantae</taxon>
        <taxon>Streptophyta</taxon>
        <taxon>Embryophyta</taxon>
        <taxon>Tracheophyta</taxon>
        <taxon>Spermatophyta</taxon>
        <taxon>Magnoliopsida</taxon>
        <taxon>eudicotyledons</taxon>
        <taxon>Gunneridae</taxon>
        <taxon>Pentapetalae</taxon>
        <taxon>asterids</taxon>
        <taxon>lamiids</taxon>
        <taxon>Lamiales</taxon>
        <taxon>Oleaceae</taxon>
        <taxon>Oleeae</taxon>
        <taxon>Fraxinus</taxon>
    </lineage>
</organism>
<dbReference type="Pfam" id="PF02536">
    <property type="entry name" value="mTERF"/>
    <property type="match status" value="1"/>
</dbReference>
<evidence type="ECO:0000259" key="7">
    <source>
        <dbReference type="Pfam" id="PF03931"/>
    </source>
</evidence>
<dbReference type="Pfam" id="PF03931">
    <property type="entry name" value="Skp1_POZ"/>
    <property type="match status" value="1"/>
</dbReference>
<evidence type="ECO:0000256" key="1">
    <source>
        <dbReference type="ARBA" id="ARBA00004906"/>
    </source>
</evidence>
<proteinExistence type="inferred from homology"/>
<dbReference type="GO" id="GO:0006511">
    <property type="term" value="P:ubiquitin-dependent protein catabolic process"/>
    <property type="evidence" value="ECO:0007669"/>
    <property type="project" value="InterPro"/>
</dbReference>
<dbReference type="SUPFAM" id="SSF54695">
    <property type="entry name" value="POZ domain"/>
    <property type="match status" value="1"/>
</dbReference>
<dbReference type="GO" id="GO:0006353">
    <property type="term" value="P:DNA-templated transcription termination"/>
    <property type="evidence" value="ECO:0007669"/>
    <property type="project" value="UniProtKB-KW"/>
</dbReference>
<sequence length="752" mass="85362">MISQLNNFFPSPAVSEKYPSPSSHILLKIRCFHGSGPAKNNVAFSVPKSAVTVPVKDLISKVESEQDVSKALSKFFRYHPINEFEPFLESLGLSKTQSTSFVPRDLIFLKLFSLASKSDIYRNDVASKNPSKYLEKTEFLLRIGYVENSDEMAKALKRFRGRGDHLQERFDCLVQAGLDYNVVSSMVKQAPTTLNQMKDVLEKKIDCLKNYLGYPVSSIVAFPSYLCYDIERIMLRFSMYAWLREKGAAKPLLSVSTLLACSDARFRMQTFYPFKNTSVRSEKKVNETLHSYSIFGSYPLAAHQFMAFLHKLLYEDGFEYLKSLKTQKWAKFIDRRIQDELITPPIYVCHDKSGYDTLYKLKACSFLMPHLVESLNYDRPLMERILASFSLLSLIKGNFSTMTEADRNLRYFHIPALLYDGQQAGLGQDWMTNLSEGSVLGWSAHFDTSSPGGSTNTPKTCVWLNTSDGAIQVEREVAMCSPFLWNEILSGVGSSKNCPISLPSNVNAPVLSLILDYCRFHQVPVRSNKKKSFNEKFLSIDGKNLCELAGAADRLQLSNLVSLTSRAIAREINWRNAFEIRELLHLPDDLTEEEKLAPIRDTMGNQRLRLWNRLQAKKREDLKGRERVKYDQVDTEAIGLQCVLQTVEVEERVDDHSVDELLSFINGGDGAPSFTPRTSYVPVIHNRYSQTVRHASFCTSTDKKVSEEGSGEKQKVSVTFVDKDGEEIHIKVPFGMSMLEAAHENDRARRSM</sequence>
<dbReference type="GO" id="GO:0003676">
    <property type="term" value="F:nucleic acid binding"/>
    <property type="evidence" value="ECO:0007669"/>
    <property type="project" value="InterPro"/>
</dbReference>
<dbReference type="InterPro" id="IPR036296">
    <property type="entry name" value="SKP1-like_dim_sf"/>
</dbReference>
<dbReference type="Gene3D" id="3.10.20.30">
    <property type="match status" value="1"/>
</dbReference>
<dbReference type="Gene3D" id="3.30.710.10">
    <property type="entry name" value="Potassium Channel Kv1.1, Chain A"/>
    <property type="match status" value="1"/>
</dbReference>
<accession>A0AAD1ZKX7</accession>
<gene>
    <name evidence="8" type="ORF">FPE_LOCUS17398</name>
</gene>
<evidence type="ECO:0000313" key="8">
    <source>
        <dbReference type="EMBL" id="CAI9768892.1"/>
    </source>
</evidence>
<evidence type="ECO:0000256" key="4">
    <source>
        <dbReference type="ARBA" id="ARBA00022472"/>
    </source>
</evidence>
<dbReference type="EMBL" id="OU503045">
    <property type="protein sequence ID" value="CAI9768892.1"/>
    <property type="molecule type" value="Genomic_DNA"/>
</dbReference>
<keyword evidence="4" id="KW-0804">Transcription</keyword>
<evidence type="ECO:0000256" key="3">
    <source>
        <dbReference type="ARBA" id="ARBA00009993"/>
    </source>
</evidence>
<feature type="domain" description="SKP1 component POZ" evidence="7">
    <location>
        <begin position="462"/>
        <end position="522"/>
    </location>
</feature>
<comment type="similarity">
    <text evidence="3">Belongs to the SKP1 family.</text>
</comment>
<dbReference type="InterPro" id="IPR012675">
    <property type="entry name" value="Beta-grasp_dom_sf"/>
</dbReference>
<keyword evidence="4" id="KW-0806">Transcription termination</keyword>
<keyword evidence="6" id="KW-0809">Transit peptide</keyword>
<dbReference type="SMART" id="SM00512">
    <property type="entry name" value="Skp1"/>
    <property type="match status" value="1"/>
</dbReference>
<comment type="similarity">
    <text evidence="2">Belongs to the mTERF family.</text>
</comment>
<name>A0AAD1ZKX7_9LAMI</name>
<evidence type="ECO:0000313" key="9">
    <source>
        <dbReference type="Proteomes" id="UP000834106"/>
    </source>
</evidence>
<evidence type="ECO:0000256" key="2">
    <source>
        <dbReference type="ARBA" id="ARBA00007692"/>
    </source>
</evidence>
<dbReference type="InterPro" id="IPR003690">
    <property type="entry name" value="MTERF"/>
</dbReference>
<dbReference type="SUPFAM" id="SSF81382">
    <property type="entry name" value="Skp1 dimerisation domain-like"/>
    <property type="match status" value="1"/>
</dbReference>
<protein>
    <recommendedName>
        <fullName evidence="7">SKP1 component POZ domain-containing protein</fullName>
    </recommendedName>
</protein>
<dbReference type="InterPro" id="IPR001232">
    <property type="entry name" value="SKP1-like"/>
</dbReference>
<dbReference type="Proteomes" id="UP000834106">
    <property type="component" value="Chromosome 10"/>
</dbReference>